<evidence type="ECO:0000313" key="1">
    <source>
        <dbReference type="EMBL" id="GGM65194.1"/>
    </source>
</evidence>
<dbReference type="AlphaFoldDB" id="A0A8J3FWC6"/>
<proteinExistence type="predicted"/>
<comment type="caution">
    <text evidence="1">The sequence shown here is derived from an EMBL/GenBank/DDBJ whole genome shotgun (WGS) entry which is preliminary data.</text>
</comment>
<accession>A0A8J3FWC6</accession>
<dbReference type="Proteomes" id="UP000637578">
    <property type="component" value="Unassembled WGS sequence"/>
</dbReference>
<organism evidence="1 2">
    <name type="scientific">Longimycelium tulufanense</name>
    <dbReference type="NCBI Taxonomy" id="907463"/>
    <lineage>
        <taxon>Bacteria</taxon>
        <taxon>Bacillati</taxon>
        <taxon>Actinomycetota</taxon>
        <taxon>Actinomycetes</taxon>
        <taxon>Pseudonocardiales</taxon>
        <taxon>Pseudonocardiaceae</taxon>
        <taxon>Longimycelium</taxon>
    </lineage>
</organism>
<evidence type="ECO:0000313" key="2">
    <source>
        <dbReference type="Proteomes" id="UP000637578"/>
    </source>
</evidence>
<gene>
    <name evidence="1" type="ORF">GCM10012275_39680</name>
</gene>
<keyword evidence="2" id="KW-1185">Reference proteome</keyword>
<reference evidence="1" key="1">
    <citation type="journal article" date="2014" name="Int. J. Syst. Evol. Microbiol.">
        <title>Complete genome sequence of Corynebacterium casei LMG S-19264T (=DSM 44701T), isolated from a smear-ripened cheese.</title>
        <authorList>
            <consortium name="US DOE Joint Genome Institute (JGI-PGF)"/>
            <person name="Walter F."/>
            <person name="Albersmeier A."/>
            <person name="Kalinowski J."/>
            <person name="Ruckert C."/>
        </authorList>
    </citation>
    <scope>NUCLEOTIDE SEQUENCE</scope>
    <source>
        <strain evidence="1">CGMCC 4.5737</strain>
    </source>
</reference>
<sequence length="175" mass="20376">MILWITDDPTGRWRRLPEGDGSPLDLSADDAVLLREGNGYAWDYLMRQLSPEQVLMPHKPDRWYHEARSVYRYPDGSIDSDDLLLFHPFHDLACTLLNLPEISQVHLRSWISRDGDLDYLSWLSTVPRAEPWADHLMWWHDWAPTTTLVAVGQNRGWGDPLHGQPINLALTRRDR</sequence>
<protein>
    <submittedName>
        <fullName evidence="1">Uncharacterized protein</fullName>
    </submittedName>
</protein>
<name>A0A8J3FWC6_9PSEU</name>
<dbReference type="EMBL" id="BMMK01000019">
    <property type="protein sequence ID" value="GGM65194.1"/>
    <property type="molecule type" value="Genomic_DNA"/>
</dbReference>
<reference evidence="1" key="2">
    <citation type="submission" date="2020-09" db="EMBL/GenBank/DDBJ databases">
        <authorList>
            <person name="Sun Q."/>
            <person name="Zhou Y."/>
        </authorList>
    </citation>
    <scope>NUCLEOTIDE SEQUENCE</scope>
    <source>
        <strain evidence="1">CGMCC 4.5737</strain>
    </source>
</reference>